<proteinExistence type="predicted"/>
<gene>
    <name evidence="1" type="ORF">DFJ64_1736</name>
</gene>
<dbReference type="RefSeq" id="WP_115849984.1">
    <property type="nucleotide sequence ID" value="NZ_QTUC01000001.1"/>
</dbReference>
<organism evidence="1 2">
    <name type="scientific">Thermasporomyces composti</name>
    <dbReference type="NCBI Taxonomy" id="696763"/>
    <lineage>
        <taxon>Bacteria</taxon>
        <taxon>Bacillati</taxon>
        <taxon>Actinomycetota</taxon>
        <taxon>Actinomycetes</taxon>
        <taxon>Propionibacteriales</taxon>
        <taxon>Nocardioidaceae</taxon>
        <taxon>Thermasporomyces</taxon>
    </lineage>
</organism>
<reference evidence="1 2" key="1">
    <citation type="submission" date="2018-08" db="EMBL/GenBank/DDBJ databases">
        <title>Sequencing the genomes of 1000 actinobacteria strains.</title>
        <authorList>
            <person name="Klenk H.-P."/>
        </authorList>
    </citation>
    <scope>NUCLEOTIDE SEQUENCE [LARGE SCALE GENOMIC DNA]</scope>
    <source>
        <strain evidence="1 2">DSM 22891</strain>
    </source>
</reference>
<evidence type="ECO:0000313" key="1">
    <source>
        <dbReference type="EMBL" id="REF36330.1"/>
    </source>
</evidence>
<dbReference type="EMBL" id="QTUC01000001">
    <property type="protein sequence ID" value="REF36330.1"/>
    <property type="molecule type" value="Genomic_DNA"/>
</dbReference>
<dbReference type="Proteomes" id="UP000256485">
    <property type="component" value="Unassembled WGS sequence"/>
</dbReference>
<protein>
    <submittedName>
        <fullName evidence="1">Uncharacterized protein</fullName>
    </submittedName>
</protein>
<keyword evidence="2" id="KW-1185">Reference proteome</keyword>
<dbReference type="AlphaFoldDB" id="A0A3D9V857"/>
<evidence type="ECO:0000313" key="2">
    <source>
        <dbReference type="Proteomes" id="UP000256485"/>
    </source>
</evidence>
<name>A0A3D9V857_THECX</name>
<accession>A0A3D9V857</accession>
<comment type="caution">
    <text evidence="1">The sequence shown here is derived from an EMBL/GenBank/DDBJ whole genome shotgun (WGS) entry which is preliminary data.</text>
</comment>
<sequence>MTDPFYDRAAALALQLDGVWLNATQSGRPGIHLTSTRDLTRCARELAAVYQSVGWRVDDLRFPTPLVPTARMTVLNEIDRQCPVEIAAGKADE</sequence>